<keyword evidence="9" id="KW-0804">Transcription</keyword>
<keyword evidence="10 11" id="KW-0539">Nucleus</keyword>
<comment type="similarity">
    <text evidence="12">Belongs to the GRAS family.</text>
</comment>
<dbReference type="GO" id="GO:0008176">
    <property type="term" value="F:tRNA (guanine(46)-N7)-methyltransferase activity"/>
    <property type="evidence" value="ECO:0007669"/>
    <property type="project" value="UniProtKB-UniRule"/>
</dbReference>
<dbReference type="PROSITE" id="PS50985">
    <property type="entry name" value="GRAS"/>
    <property type="match status" value="3"/>
</dbReference>
<dbReference type="InterPro" id="IPR029063">
    <property type="entry name" value="SAM-dependent_MTases_sf"/>
</dbReference>
<dbReference type="NCBIfam" id="TIGR00091">
    <property type="entry name" value="tRNA (guanosine(46)-N7)-methyltransferase TrmB"/>
    <property type="match status" value="1"/>
</dbReference>
<feature type="compositionally biased region" description="Basic residues" evidence="13">
    <location>
        <begin position="2031"/>
        <end position="2043"/>
    </location>
</feature>
<reference evidence="14" key="1">
    <citation type="submission" date="2022-04" db="EMBL/GenBank/DDBJ databases">
        <title>Carnegiea gigantea Genome sequencing and assembly v2.</title>
        <authorList>
            <person name="Copetti D."/>
            <person name="Sanderson M.J."/>
            <person name="Burquez A."/>
            <person name="Wojciechowski M.F."/>
        </authorList>
    </citation>
    <scope>NUCLEOTIDE SEQUENCE</scope>
    <source>
        <strain evidence="14">SGP5-SGP5p</strain>
        <tissue evidence="14">Aerial part</tissue>
    </source>
</reference>
<keyword evidence="6 11" id="KW-0819">tRNA processing</keyword>
<dbReference type="Gene3D" id="3.40.50.150">
    <property type="entry name" value="Vaccinia Virus protein VP39"/>
    <property type="match status" value="1"/>
</dbReference>
<evidence type="ECO:0000256" key="3">
    <source>
        <dbReference type="ARBA" id="ARBA00022603"/>
    </source>
</evidence>
<organism evidence="14 15">
    <name type="scientific">Carnegiea gigantea</name>
    <dbReference type="NCBI Taxonomy" id="171969"/>
    <lineage>
        <taxon>Eukaryota</taxon>
        <taxon>Viridiplantae</taxon>
        <taxon>Streptophyta</taxon>
        <taxon>Embryophyta</taxon>
        <taxon>Tracheophyta</taxon>
        <taxon>Spermatophyta</taxon>
        <taxon>Magnoliopsida</taxon>
        <taxon>eudicotyledons</taxon>
        <taxon>Gunneridae</taxon>
        <taxon>Pentapetalae</taxon>
        <taxon>Caryophyllales</taxon>
        <taxon>Cactineae</taxon>
        <taxon>Cactaceae</taxon>
        <taxon>Cactoideae</taxon>
        <taxon>Echinocereeae</taxon>
        <taxon>Carnegiea</taxon>
    </lineage>
</organism>
<keyword evidence="15" id="KW-1185">Reference proteome</keyword>
<feature type="region of interest" description="Leucine repeat I (LRI)" evidence="12">
    <location>
        <begin position="2051"/>
        <end position="2111"/>
    </location>
</feature>
<feature type="binding site" evidence="11">
    <location>
        <position position="1635"/>
    </location>
    <ligand>
        <name>S-adenosyl-L-methionine</name>
        <dbReference type="ChEBI" id="CHEBI:59789"/>
    </ligand>
</feature>
<evidence type="ECO:0000256" key="2">
    <source>
        <dbReference type="ARBA" id="ARBA00022555"/>
    </source>
</evidence>
<proteinExistence type="inferred from homology"/>
<accession>A0A9Q1KAE8</accession>
<evidence type="ECO:0000256" key="13">
    <source>
        <dbReference type="SAM" id="MobiDB-lite"/>
    </source>
</evidence>
<feature type="binding site" evidence="11">
    <location>
        <begin position="1713"/>
        <end position="1715"/>
    </location>
    <ligand>
        <name>S-adenosyl-L-methionine</name>
        <dbReference type="ChEBI" id="CHEBI:59789"/>
    </ligand>
</feature>
<dbReference type="SUPFAM" id="SSF53335">
    <property type="entry name" value="S-adenosyl-L-methionine-dependent methyltransferases"/>
    <property type="match status" value="1"/>
</dbReference>
<dbReference type="GO" id="GO:0005634">
    <property type="term" value="C:nucleus"/>
    <property type="evidence" value="ECO:0007669"/>
    <property type="project" value="UniProtKB-SubCell"/>
</dbReference>
<evidence type="ECO:0000256" key="6">
    <source>
        <dbReference type="ARBA" id="ARBA00022694"/>
    </source>
</evidence>
<comment type="function">
    <text evidence="11">Catalyzes the formation of N(7)-methylguanine at position 46 (m7G46) in tRNA.</text>
</comment>
<keyword evidence="8" id="KW-0805">Transcription regulation</keyword>
<evidence type="ECO:0000256" key="8">
    <source>
        <dbReference type="ARBA" id="ARBA00023015"/>
    </source>
</evidence>
<dbReference type="Pfam" id="PF03514">
    <property type="entry name" value="GRAS"/>
    <property type="match status" value="3"/>
</dbReference>
<feature type="region of interest" description="Disordered" evidence="13">
    <location>
        <begin position="2017"/>
        <end position="2044"/>
    </location>
</feature>
<feature type="region of interest" description="VHIID" evidence="12">
    <location>
        <begin position="2130"/>
        <end position="2195"/>
    </location>
</feature>
<dbReference type="OrthoDB" id="47276at2759"/>
<keyword evidence="7 11" id="KW-0694">RNA-binding</keyword>
<dbReference type="EMBL" id="JAKOGI010000205">
    <property type="protein sequence ID" value="KAJ8439865.1"/>
    <property type="molecule type" value="Genomic_DNA"/>
</dbReference>
<feature type="short sequence motif" description="VHIID" evidence="12">
    <location>
        <begin position="1200"/>
        <end position="1204"/>
    </location>
</feature>
<evidence type="ECO:0000256" key="11">
    <source>
        <dbReference type="HAMAP-Rule" id="MF_03055"/>
    </source>
</evidence>
<dbReference type="InterPro" id="IPR005202">
    <property type="entry name" value="TF_GRAS"/>
</dbReference>
<evidence type="ECO:0000313" key="14">
    <source>
        <dbReference type="EMBL" id="KAJ8439865.1"/>
    </source>
</evidence>
<feature type="region of interest" description="SAW" evidence="12">
    <location>
        <begin position="1391"/>
        <end position="1466"/>
    </location>
</feature>
<evidence type="ECO:0000256" key="1">
    <source>
        <dbReference type="ARBA" id="ARBA00000142"/>
    </source>
</evidence>
<feature type="region of interest" description="Leucine repeat I (LRI)" evidence="12">
    <location>
        <begin position="1090"/>
        <end position="1150"/>
    </location>
</feature>
<feature type="region of interest" description="SAW" evidence="12">
    <location>
        <begin position="678"/>
        <end position="752"/>
    </location>
</feature>
<feature type="region of interest" description="VHIID" evidence="12">
    <location>
        <begin position="456"/>
        <end position="521"/>
    </location>
</feature>
<feature type="short sequence motif" description="VHIID" evidence="12">
    <location>
        <begin position="487"/>
        <end position="491"/>
    </location>
</feature>
<dbReference type="PANTHER" id="PTHR31636">
    <property type="entry name" value="OSJNBA0084A10.13 PROTEIN-RELATED"/>
    <property type="match status" value="1"/>
</dbReference>
<evidence type="ECO:0000256" key="10">
    <source>
        <dbReference type="ARBA" id="ARBA00023242"/>
    </source>
</evidence>
<protein>
    <recommendedName>
        <fullName evidence="11">tRNA (guanine-N(7)-)-methyltransferase</fullName>
        <ecNumber evidence="11">2.1.1.33</ecNumber>
    </recommendedName>
    <alternativeName>
        <fullName evidence="11">tRNA (guanine(46)-N(7))-methyltransferase</fullName>
    </alternativeName>
    <alternativeName>
        <fullName evidence="11">tRNA(m7G46)-methyltransferase</fullName>
    </alternativeName>
</protein>
<comment type="catalytic activity">
    <reaction evidence="1 11">
        <text>guanosine(46) in tRNA + S-adenosyl-L-methionine = N(7)-methylguanosine(46) in tRNA + S-adenosyl-L-homocysteine</text>
        <dbReference type="Rhea" id="RHEA:42708"/>
        <dbReference type="Rhea" id="RHEA-COMP:10188"/>
        <dbReference type="Rhea" id="RHEA-COMP:10189"/>
        <dbReference type="ChEBI" id="CHEBI:57856"/>
        <dbReference type="ChEBI" id="CHEBI:59789"/>
        <dbReference type="ChEBI" id="CHEBI:74269"/>
        <dbReference type="ChEBI" id="CHEBI:74480"/>
        <dbReference type="EC" id="2.1.1.33"/>
    </reaction>
</comment>
<dbReference type="CDD" id="cd02440">
    <property type="entry name" value="AdoMet_MTases"/>
    <property type="match status" value="1"/>
</dbReference>
<evidence type="ECO:0000256" key="12">
    <source>
        <dbReference type="PROSITE-ProRule" id="PRU01191"/>
    </source>
</evidence>
<comment type="caution">
    <text evidence="14">The sequence shown here is derived from an EMBL/GenBank/DDBJ whole genome shotgun (WGS) entry which is preliminary data.</text>
</comment>
<evidence type="ECO:0000256" key="5">
    <source>
        <dbReference type="ARBA" id="ARBA00022691"/>
    </source>
</evidence>
<dbReference type="GO" id="GO:0000049">
    <property type="term" value="F:tRNA binding"/>
    <property type="evidence" value="ECO:0007669"/>
    <property type="project" value="UniProtKB-UniRule"/>
</dbReference>
<dbReference type="HAMAP" id="MF_03055">
    <property type="entry name" value="tRNA_methyltr_TrmB_euk"/>
    <property type="match status" value="1"/>
</dbReference>
<feature type="binding site" evidence="11">
    <location>
        <begin position="1582"/>
        <end position="1583"/>
    </location>
    <ligand>
        <name>S-adenosyl-L-methionine</name>
        <dbReference type="ChEBI" id="CHEBI:59789"/>
    </ligand>
</feature>
<feature type="short sequence motif" description="VHIID" evidence="12">
    <location>
        <begin position="2161"/>
        <end position="2165"/>
    </location>
</feature>
<comment type="similarity">
    <text evidence="11">Belongs to the class I-like SAM-binding methyltransferase superfamily. TrmB family.</text>
</comment>
<dbReference type="Proteomes" id="UP001153076">
    <property type="component" value="Unassembled WGS sequence"/>
</dbReference>
<sequence length="2427" mass="273044">MGSEFGEFSDDTLNGYAYVDIPAYDASLDYANLFNYEGLSEDLTSLSLPRPFSDPLAYSFTSSSELSPGVDSHDDSDSDDVLKYISQMLMEEDMEAKPCMFHDPLALQAAEKPFYDALGEKYPTSPNQHPIIDHYLDSPDENSLDSTGDFSVSHSGSSSTNPVGPIIVSDLSEHCEPPFVETLPIESYHQPLTPPQWSFGSSGALDGMASNGSVISSLGLPVDVISVFREKESMIQFQKGVEEASKFLPKNNNLVIDLENLTFPNETKEDDRVMVVKKEKDDVNWSNYSRGSKIHYCEDEAFEEGRSGKQSAISTTEEAEFSDVFDKVLLCDCYPVKPEAHPTMSLNPEKGQSHGLEGGRNGQGRRKKQDNSSTNVVDLRNLLILCAQSTASDDRRTADGLLKQIREHSSAEGDGSQRVAHYFADALGARLAGTGSHIYTALCSNRPSVTDMIKAYQFYIRACPFTKIVIGCGTHMILKAAEKASKLHIIDFGVLYGCQWPNLIQRLSERSGGPPKLFITGIDRPQPGFRPAERVEATGRRLAKYCERYNVPFEYHAIAQKWETIKPGDLKIGSRNDDEVVAVNCLCRFKNLLDETMAVDSPRNTVLNLIRRVKPDIFVHGVVNGSYNIPFFVTRFREALFHYSTLFDMLDANASREEPERLIFEKAFYGREIMNVVACEGTERVERPETYKQWHVRHSRAGFRQLPLDPKLIEKMRMGSEFGEFSDDALNGYAYVDIPAYDASLDYASLFNYEGPSEDLTSLSLPRPFSDPLAYSFMPSSELSPGVDSNDDSDSDDVLKYISQMLMEEDMEAKPCMFHDPLALQAAEKPFYDALGKKYPTSPNQHPIIDDYLDNPDENSLASSGDFSVSHFGSSSTNSIGPTIVSDLSEHFEPPLVQALPIASYPQPLTRPQWSFGPSGAASNGSVISSLGLPMDVISVFSEKESMIQFQKGVEEASKFLPKSNNLVIDLENLTFPNETKEDDRVMMVKKEKDDVNWSNYSRGSKIHYREDEDFEEGRSSKQSAISTTEEAELSEIFDKVLLCNCYPVKPEAHPTMSLNPEKGQSHGLEGGRKGKGRPKKQDNSSTNVVDLRNLLISCAQSTASDDRRTAGGLLTQIREHSSAEGDGFQRLAHYFADALEARLAGTGSHIYTALSSKRPSAADMIKAYQFYVRACPFKKIIIGCGNHMILKAAEKASKLHIIDFGILYGFQWPTLIQRLSERSGGPPKLFITGIDLPQPGFRPAERVEATGRRLAKYCERYNVPFEYHAIAQKWETIKPGDLKLGSRDDDEVVVVNCLCRFKNLLDETMVVDSPRNTVLNLIRRVKPDIFVHGTVNGSYNIPFFVTRFREALFHYSTLFDMLDANASREEPERLIFEKAFYGREIMNVVACEGTERVERPETYRQWHVRHSRAGFRQLPLDPKLIEKMRFKARADHHKDFVIDVDGHWAIQGWKGRIALIQFSPTFLSDCFASSSLRLLPCLQLDMLENQGNPTISKSTGLPRKRFYRARAHSNPLSDSHFPVPLSPNHVDYSLLFPQYFSSSDRDGDARKVEFADIGCGFGGLLISLATLFPDKLMVGMEIRDKVTEYVKERIQGLRTTNPGQYQNISVVRTNSMKYIPNYFEKGQLSKMFFLFPDPHFKEKNHRRRVISPFLLDEYAYVLREGGIIYTITDVEELGVWMKTCLENHPMFEALSDEELEADPIVKLLRSATEEGQKTWTKHRKSSFNGKPKSFLFFLMHPVLVDPELVNHAFKFNPDLLSKFDEQQELSNGIKQDDILQNPDLCFDSETASGDLTESVISTDSLDVPDFSDACLKFISEILLEEDLDESPASAQEFGALQATEKSLYDALGEDYSFSSDNSPSSLGQSIEHQNENFEFSSGYPGIEGYVNGDITVESNWMFNLSQLDPVLTLDDISQPLSASNSQSSGSSNSFDDSGDGAATSPGSTVTSTVPEKRVESVNRSRRKKNHKRDEGGHEEGRSNKQQASSNEDYVEMKEFDDVLLCKEEKDVIADCTNDSSPVEASEKLQKKGGKGRTSRGKKQNSTIEEVDLWTLLTHCAQAVSNFDLRSANEHLRQIRQHSSPYGDSLQRLAHYFANGLEARIAGTGSTISANVVDARITSSDFLKAYRLYVSAVPFKRMSYFLANNTILKLAEKATRIHIIDFGVLLGLQWPCLIQNLSKRPTGPPSLRITGIDYPQHGFRPSERVEATGRRLAGYCERFKVPFKYKAIAKNWESIKLEDLGIDENELVFVNCMFRSGTLLDETVVADSPKDAFLRLIREINPRLFIHGTSNGSFNAPFFITRFREALFHYSSVFDIFEATMPREDHERLLVESEIHGKEALNVIACEGAERIQRPETYKQWQARTTRAGFRQLPLDRELVSRAKAMVKANYHKDFVVDEDRRWMLHGWKGRIFCALSVWQPNR</sequence>
<dbReference type="InterPro" id="IPR003358">
    <property type="entry name" value="tRNA_(Gua-N-7)_MeTrfase_Trmb"/>
</dbReference>
<feature type="region of interest" description="SAW" evidence="12">
    <location>
        <begin position="2349"/>
        <end position="2424"/>
    </location>
</feature>
<keyword evidence="4 11" id="KW-0808">Transferase</keyword>
<evidence type="ECO:0000256" key="9">
    <source>
        <dbReference type="ARBA" id="ARBA00023163"/>
    </source>
</evidence>
<feature type="region of interest" description="Disordered" evidence="13">
    <location>
        <begin position="1920"/>
        <end position="1994"/>
    </location>
</feature>
<feature type="region of interest" description="Disordered" evidence="13">
    <location>
        <begin position="1053"/>
        <end position="1087"/>
    </location>
</feature>
<dbReference type="PROSITE" id="PS51625">
    <property type="entry name" value="SAM_MT_TRMB"/>
    <property type="match status" value="1"/>
</dbReference>
<feature type="region of interest" description="Disordered" evidence="13">
    <location>
        <begin position="138"/>
        <end position="161"/>
    </location>
</feature>
<feature type="compositionally biased region" description="Basic and acidic residues" evidence="13">
    <location>
        <begin position="1972"/>
        <end position="1983"/>
    </location>
</feature>
<comment type="subcellular location">
    <subcellularLocation>
        <location evidence="11">Nucleus</location>
    </subcellularLocation>
</comment>
<evidence type="ECO:0000256" key="7">
    <source>
        <dbReference type="ARBA" id="ARBA00022884"/>
    </source>
</evidence>
<feature type="region of interest" description="Disordered" evidence="13">
    <location>
        <begin position="340"/>
        <end position="374"/>
    </location>
</feature>
<dbReference type="InterPro" id="IPR025763">
    <property type="entry name" value="Trm8_euk"/>
</dbReference>
<feature type="region of interest" description="Leucine repeat II (LRII)" evidence="12">
    <location>
        <begin position="2211"/>
        <end position="2243"/>
    </location>
</feature>
<feature type="region of interest" description="Leucine repeat I (LRI)" evidence="12">
    <location>
        <begin position="377"/>
        <end position="437"/>
    </location>
</feature>
<dbReference type="EC" id="2.1.1.33" evidence="11"/>
<evidence type="ECO:0000256" key="4">
    <source>
        <dbReference type="ARBA" id="ARBA00022679"/>
    </source>
</evidence>
<feature type="binding site" evidence="11">
    <location>
        <position position="1559"/>
    </location>
    <ligand>
        <name>S-adenosyl-L-methionine</name>
        <dbReference type="ChEBI" id="CHEBI:59789"/>
    </ligand>
</feature>
<gene>
    <name evidence="14" type="ORF">Cgig2_003931</name>
</gene>
<keyword evidence="5 11" id="KW-0949">S-adenosyl-L-methionine</keyword>
<feature type="region of interest" description="VHIID" evidence="12">
    <location>
        <begin position="1169"/>
        <end position="1234"/>
    </location>
</feature>
<keyword evidence="2 11" id="KW-0820">tRNA-binding</keyword>
<dbReference type="FunFam" id="3.40.50.150:FF:000158">
    <property type="entry name" value="tRNA (guanine-N(7)-)-methyltransferase"/>
    <property type="match status" value="1"/>
</dbReference>
<keyword evidence="3 11" id="KW-0489">Methyltransferase</keyword>
<feature type="active site" evidence="11">
    <location>
        <position position="1638"/>
    </location>
</feature>
<dbReference type="Pfam" id="PF02390">
    <property type="entry name" value="Methyltransf_4"/>
    <property type="match status" value="1"/>
</dbReference>
<comment type="pathway">
    <text evidence="11">tRNA modification; N(7)-methylguanine-tRNA biosynthesis.</text>
</comment>
<feature type="region of interest" description="Leucine repeat II (LRII)" evidence="12">
    <location>
        <begin position="537"/>
        <end position="569"/>
    </location>
</feature>
<feature type="compositionally biased region" description="Low complexity" evidence="13">
    <location>
        <begin position="146"/>
        <end position="160"/>
    </location>
</feature>
<name>A0A9Q1KAE8_9CARY</name>
<comment type="caution">
    <text evidence="12">Lacks conserved residue(s) required for the propagation of feature annotation.</text>
</comment>
<feature type="compositionally biased region" description="Low complexity" evidence="13">
    <location>
        <begin position="1922"/>
        <end position="1954"/>
    </location>
</feature>
<feature type="binding site" evidence="11">
    <location>
        <begin position="1615"/>
        <end position="1616"/>
    </location>
    <ligand>
        <name>S-adenosyl-L-methionine</name>
        <dbReference type="ChEBI" id="CHEBI:59789"/>
    </ligand>
</feature>
<evidence type="ECO:0000313" key="15">
    <source>
        <dbReference type="Proteomes" id="UP001153076"/>
    </source>
</evidence>